<gene>
    <name evidence="2" type="ORF">OIU85_014239</name>
</gene>
<reference evidence="2" key="1">
    <citation type="submission" date="2022-11" db="EMBL/GenBank/DDBJ databases">
        <authorList>
            <person name="Hyden B.L."/>
            <person name="Feng K."/>
            <person name="Yates T."/>
            <person name="Jawdy S."/>
            <person name="Smart L.B."/>
            <person name="Muchero W."/>
        </authorList>
    </citation>
    <scope>NUCLEOTIDE SEQUENCE</scope>
    <source>
        <tissue evidence="2">Shoot tip</tissue>
    </source>
</reference>
<evidence type="ECO:0000313" key="2">
    <source>
        <dbReference type="EMBL" id="KAJ6672987.1"/>
    </source>
</evidence>
<evidence type="ECO:0000313" key="3">
    <source>
        <dbReference type="Proteomes" id="UP001151529"/>
    </source>
</evidence>
<feature type="region of interest" description="Disordered" evidence="1">
    <location>
        <begin position="1"/>
        <end position="194"/>
    </location>
</feature>
<organism evidence="2 3">
    <name type="scientific">Salix viminalis</name>
    <name type="common">Common osier</name>
    <name type="synonym">Basket willow</name>
    <dbReference type="NCBI Taxonomy" id="40686"/>
    <lineage>
        <taxon>Eukaryota</taxon>
        <taxon>Viridiplantae</taxon>
        <taxon>Streptophyta</taxon>
        <taxon>Embryophyta</taxon>
        <taxon>Tracheophyta</taxon>
        <taxon>Spermatophyta</taxon>
        <taxon>Magnoliopsida</taxon>
        <taxon>eudicotyledons</taxon>
        <taxon>Gunneridae</taxon>
        <taxon>Pentapetalae</taxon>
        <taxon>rosids</taxon>
        <taxon>fabids</taxon>
        <taxon>Malpighiales</taxon>
        <taxon>Salicaceae</taxon>
        <taxon>Saliceae</taxon>
        <taxon>Salix</taxon>
    </lineage>
</organism>
<keyword evidence="3" id="KW-1185">Reference proteome</keyword>
<dbReference type="Proteomes" id="UP001151529">
    <property type="component" value="Chromosome 12"/>
</dbReference>
<feature type="compositionally biased region" description="Basic residues" evidence="1">
    <location>
        <begin position="49"/>
        <end position="63"/>
    </location>
</feature>
<comment type="caution">
    <text evidence="2">The sequence shown here is derived from an EMBL/GenBank/DDBJ whole genome shotgun (WGS) entry which is preliminary data.</text>
</comment>
<feature type="compositionally biased region" description="Basic and acidic residues" evidence="1">
    <location>
        <begin position="75"/>
        <end position="86"/>
    </location>
</feature>
<dbReference type="AlphaFoldDB" id="A0A9Q0NNF2"/>
<feature type="compositionally biased region" description="Pro residues" evidence="1">
    <location>
        <begin position="145"/>
        <end position="160"/>
    </location>
</feature>
<dbReference type="EMBL" id="JAPFFL010000018">
    <property type="protein sequence ID" value="KAJ6672987.1"/>
    <property type="molecule type" value="Genomic_DNA"/>
</dbReference>
<evidence type="ECO:0000256" key="1">
    <source>
        <dbReference type="SAM" id="MobiDB-lite"/>
    </source>
</evidence>
<feature type="compositionally biased region" description="Basic residues" evidence="1">
    <location>
        <begin position="1"/>
        <end position="15"/>
    </location>
</feature>
<reference evidence="2" key="2">
    <citation type="journal article" date="2023" name="Int. J. Mol. Sci.">
        <title>De Novo Assembly and Annotation of 11 Diverse Shrub Willow (Salix) Genomes Reveals Novel Gene Organization in Sex-Linked Regions.</title>
        <authorList>
            <person name="Hyden B."/>
            <person name="Feng K."/>
            <person name="Yates T.B."/>
            <person name="Jawdy S."/>
            <person name="Cereghino C."/>
            <person name="Smart L.B."/>
            <person name="Muchero W."/>
        </authorList>
    </citation>
    <scope>NUCLEOTIDE SEQUENCE [LARGE SCALE GENOMIC DNA]</scope>
    <source>
        <tissue evidence="2">Shoot tip</tissue>
    </source>
</reference>
<accession>A0A9Q0NNF2</accession>
<proteinExistence type="predicted"/>
<protein>
    <submittedName>
        <fullName evidence="2">Uncharacterized protein</fullName>
    </submittedName>
</protein>
<sequence>MPTQKSRQRPRKKQASTRAQEKEKTMPNGLTNRNPRFPKKEKKLLGKAQSRKAKEKKTNKRSFSRLFSEGPSHLAQKEKPKKEKLPPKKTKNPQPIKPKPPVDTFKGPTVQKLKPGSRRKELGTQKKTKGQATWLTGRSPKEKLPPQPSKIPQPINPRPPAANFRKPIAQKKPKPDTQRQTNNEAHGKTKAPAT</sequence>
<name>A0A9Q0NNF2_SALVM</name>